<reference evidence="7 8" key="1">
    <citation type="submission" date="2019-03" db="EMBL/GenBank/DDBJ databases">
        <title>Genomic Encyclopedia of Type Strains, Phase IV (KMG-IV): sequencing the most valuable type-strain genomes for metagenomic binning, comparative biology and taxonomic classification.</title>
        <authorList>
            <person name="Goeker M."/>
        </authorList>
    </citation>
    <scope>NUCLEOTIDE SEQUENCE [LARGE SCALE GENOMIC DNA]</scope>
    <source>
        <strain evidence="7 8">DSM 45934</strain>
    </source>
</reference>
<keyword evidence="8" id="KW-1185">Reference proteome</keyword>
<evidence type="ECO:0000259" key="6">
    <source>
        <dbReference type="PROSITE" id="PS51194"/>
    </source>
</evidence>
<dbReference type="GO" id="GO:0005524">
    <property type="term" value="F:ATP binding"/>
    <property type="evidence" value="ECO:0007669"/>
    <property type="project" value="UniProtKB-KW"/>
</dbReference>
<dbReference type="SUPFAM" id="SSF52540">
    <property type="entry name" value="P-loop containing nucleoside triphosphate hydrolases"/>
    <property type="match status" value="1"/>
</dbReference>
<dbReference type="InterPro" id="IPR014001">
    <property type="entry name" value="Helicase_ATP-bd"/>
</dbReference>
<dbReference type="InterPro" id="IPR057342">
    <property type="entry name" value="DEXDc_RapA"/>
</dbReference>
<evidence type="ECO:0000256" key="1">
    <source>
        <dbReference type="ARBA" id="ARBA00022741"/>
    </source>
</evidence>
<feature type="domain" description="Helicase C-terminal" evidence="6">
    <location>
        <begin position="429"/>
        <end position="606"/>
    </location>
</feature>
<dbReference type="PROSITE" id="PS51194">
    <property type="entry name" value="HELICASE_CTER"/>
    <property type="match status" value="1"/>
</dbReference>
<dbReference type="InterPro" id="IPR000330">
    <property type="entry name" value="SNF2_N"/>
</dbReference>
<dbReference type="EMBL" id="SLWS01000004">
    <property type="protein sequence ID" value="TCO59225.1"/>
    <property type="molecule type" value="Genomic_DNA"/>
</dbReference>
<dbReference type="Proteomes" id="UP000295680">
    <property type="component" value="Unassembled WGS sequence"/>
</dbReference>
<keyword evidence="2" id="KW-0378">Hydrolase</keyword>
<dbReference type="InterPro" id="IPR027417">
    <property type="entry name" value="P-loop_NTPase"/>
</dbReference>
<dbReference type="InterPro" id="IPR049730">
    <property type="entry name" value="SNF2/RAD54-like_C"/>
</dbReference>
<protein>
    <submittedName>
        <fullName evidence="7">SNF2 domain-containing protein</fullName>
    </submittedName>
</protein>
<evidence type="ECO:0000313" key="8">
    <source>
        <dbReference type="Proteomes" id="UP000295680"/>
    </source>
</evidence>
<dbReference type="GO" id="GO:0004386">
    <property type="term" value="F:helicase activity"/>
    <property type="evidence" value="ECO:0007669"/>
    <property type="project" value="UniProtKB-KW"/>
</dbReference>
<dbReference type="GO" id="GO:0016787">
    <property type="term" value="F:hydrolase activity"/>
    <property type="evidence" value="ECO:0007669"/>
    <property type="project" value="UniProtKB-KW"/>
</dbReference>
<dbReference type="Pfam" id="PF00271">
    <property type="entry name" value="Helicase_C"/>
    <property type="match status" value="1"/>
</dbReference>
<dbReference type="AlphaFoldDB" id="A0A4R2JYN4"/>
<feature type="domain" description="Helicase ATP-binding" evidence="5">
    <location>
        <begin position="121"/>
        <end position="291"/>
    </location>
</feature>
<keyword evidence="1" id="KW-0547">Nucleotide-binding</keyword>
<keyword evidence="4" id="KW-0067">ATP-binding</keyword>
<evidence type="ECO:0000256" key="3">
    <source>
        <dbReference type="ARBA" id="ARBA00022806"/>
    </source>
</evidence>
<gene>
    <name evidence="7" type="ORF">EV192_10466</name>
</gene>
<sequence>MTETETGGLAPGAQIVVRDEVWLVRNCTRTEHDGDKIRAIGISGLVRDQEATFFTELDKVQLLQPEETRLVADASPQFRASRLFLEAALRRTPLPQSERRLAMAEKFLLKRNPYQQRPAEMALANLRPRLLIADVVGLGKTMEIGLALAELIRRGRGERILVVTPQQILDQFQRELWTRFSIPLVRLDSVGIQRIQREIPAGRNPFTYFKRVIISIDTLKSVGKYRHHLENIHWDAVVIDESHNLFGGSSFRAQLAKVLAPRTDALLLASATPHNGDRASFAELIDLLDPAAIADRDNYKPGDIEHLYIRRTKISPEVRDHVKDNWADRRPSVPIRCAATTAEERIFAELTERWLAKDSQLGTGKDRKLFPYNLMKSFLSSHRALSDTVTARLKTLAGRISTQDTEPERIALERLRDLADGVTDDGSAKLAALVTKLTEIGVGPGSTTRVVVFSERVPTLKWLAKTLPGRLGFRGKSANTAVQVLHGGVSDQQEQEILEQFRLASTPVRVLLTGDVASEGVNLHDQCHHLIHYDLPWSLIRIEQRNGRIDRFGQRKQPQFAAMILTSATPGAKDDTTVAEKLLAREQAAHLSLGTAETVTGLYDAKAEEDRLVRDLLAGKTAEQSLDESPQHDVLAELLAPTVQPTAGARAAQVSQPSLFASTATFVDEALRELYGTGNPLGVTREDNVLRLIPPDDLKRRLSVLPPSYLKEQRINERLLLTFDRDTGDDQLAKAVSGAKTTWPAVSFASDLHPMIEWLVDKVLVRFGRLEAPVLAARVTEPVVLVQGMYSNAFGRPTVVEWMAVSGLPDQPIVRPMFEVLAEAEIGPNMINKGHLEDMTTLQGLVKPAVAAARGYLAARRAEWDTGIAQPLQEHLHRLNRWEQLSLFDSGTITARKQEIVRDTVSEQRHLANSLRTSGQPFLRVLAVLEAGA</sequence>
<dbReference type="CDD" id="cd18011">
    <property type="entry name" value="DEXDc_RapA"/>
    <property type="match status" value="1"/>
</dbReference>
<dbReference type="SMART" id="SM00490">
    <property type="entry name" value="HELICc"/>
    <property type="match status" value="1"/>
</dbReference>
<dbReference type="Gene3D" id="3.40.50.10810">
    <property type="entry name" value="Tandem AAA-ATPase domain"/>
    <property type="match status" value="1"/>
</dbReference>
<dbReference type="SMART" id="SM00487">
    <property type="entry name" value="DEXDc"/>
    <property type="match status" value="1"/>
</dbReference>
<keyword evidence="3" id="KW-0347">Helicase</keyword>
<evidence type="ECO:0000259" key="5">
    <source>
        <dbReference type="PROSITE" id="PS51192"/>
    </source>
</evidence>
<dbReference type="InterPro" id="IPR001650">
    <property type="entry name" value="Helicase_C-like"/>
</dbReference>
<dbReference type="OrthoDB" id="9814088at2"/>
<dbReference type="InterPro" id="IPR038718">
    <property type="entry name" value="SNF2-like_sf"/>
</dbReference>
<evidence type="ECO:0000313" key="7">
    <source>
        <dbReference type="EMBL" id="TCO59225.1"/>
    </source>
</evidence>
<dbReference type="PANTHER" id="PTHR45766">
    <property type="entry name" value="DNA ANNEALING HELICASE AND ENDONUCLEASE ZRANB3 FAMILY MEMBER"/>
    <property type="match status" value="1"/>
</dbReference>
<dbReference type="PANTHER" id="PTHR45766:SF6">
    <property type="entry name" value="SWI_SNF-RELATED MATRIX-ASSOCIATED ACTIN-DEPENDENT REGULATOR OF CHROMATIN SUBFAMILY A-LIKE PROTEIN 1"/>
    <property type="match status" value="1"/>
</dbReference>
<proteinExistence type="predicted"/>
<name>A0A4R2JYN4_9PSEU</name>
<organism evidence="7 8">
    <name type="scientific">Actinocrispum wychmicini</name>
    <dbReference type="NCBI Taxonomy" id="1213861"/>
    <lineage>
        <taxon>Bacteria</taxon>
        <taxon>Bacillati</taxon>
        <taxon>Actinomycetota</taxon>
        <taxon>Actinomycetes</taxon>
        <taxon>Pseudonocardiales</taxon>
        <taxon>Pseudonocardiaceae</taxon>
        <taxon>Actinocrispum</taxon>
    </lineage>
</organism>
<dbReference type="Gene3D" id="3.40.50.300">
    <property type="entry name" value="P-loop containing nucleotide triphosphate hydrolases"/>
    <property type="match status" value="1"/>
</dbReference>
<evidence type="ECO:0000256" key="4">
    <source>
        <dbReference type="ARBA" id="ARBA00022840"/>
    </source>
</evidence>
<comment type="caution">
    <text evidence="7">The sequence shown here is derived from an EMBL/GenBank/DDBJ whole genome shotgun (WGS) entry which is preliminary data.</text>
</comment>
<dbReference type="Pfam" id="PF00176">
    <property type="entry name" value="SNF2-rel_dom"/>
    <property type="match status" value="1"/>
</dbReference>
<accession>A0A4R2JYN4</accession>
<evidence type="ECO:0000256" key="2">
    <source>
        <dbReference type="ARBA" id="ARBA00022801"/>
    </source>
</evidence>
<dbReference type="CDD" id="cd18793">
    <property type="entry name" value="SF2_C_SNF"/>
    <property type="match status" value="1"/>
</dbReference>
<dbReference type="PROSITE" id="PS51192">
    <property type="entry name" value="HELICASE_ATP_BIND_1"/>
    <property type="match status" value="1"/>
</dbReference>
<dbReference type="RefSeq" id="WP_132116981.1">
    <property type="nucleotide sequence ID" value="NZ_SLWS01000004.1"/>
</dbReference>